<evidence type="ECO:0000256" key="4">
    <source>
        <dbReference type="ARBA" id="ARBA00022475"/>
    </source>
</evidence>
<dbReference type="SUPFAM" id="SSF103473">
    <property type="entry name" value="MFS general substrate transporter"/>
    <property type="match status" value="1"/>
</dbReference>
<feature type="transmembrane region" description="Helical" evidence="8">
    <location>
        <begin position="376"/>
        <end position="395"/>
    </location>
</feature>
<dbReference type="GO" id="GO:1904659">
    <property type="term" value="P:D-glucose transmembrane transport"/>
    <property type="evidence" value="ECO:0007669"/>
    <property type="project" value="InterPro"/>
</dbReference>
<evidence type="ECO:0000256" key="7">
    <source>
        <dbReference type="ARBA" id="ARBA00023136"/>
    </source>
</evidence>
<feature type="transmembrane region" description="Helical" evidence="8">
    <location>
        <begin position="61"/>
        <end position="83"/>
    </location>
</feature>
<evidence type="ECO:0000256" key="3">
    <source>
        <dbReference type="ARBA" id="ARBA00009120"/>
    </source>
</evidence>
<evidence type="ECO:0000256" key="6">
    <source>
        <dbReference type="ARBA" id="ARBA00022989"/>
    </source>
</evidence>
<keyword evidence="11" id="KW-1185">Reference proteome</keyword>
<comment type="similarity">
    <text evidence="3">Belongs to the major facilitator superfamily. FHS transporter (TC 2.A.1.7) family.</text>
</comment>
<sequence length="430" mass="46655">MQQTEEYAQPIEIAAKPQSGTSKSIFIIGILFFIFGFVTWVNSTLIPYLQIACELNTSQAVWVTFAFYISYAVMAFPSSWVINKVGFKNGMMYGLIVMAIGALIFIPAAQQRTFGLFLTGLFVIGIGLALLQTASNPYITILGPIESAAKRMSIMGICNKGAGALAPLIMGAILLKDMNGFEANLATLNPADKAARLDQLASQVIMPYIVLAIVLVLLAIMVRLSSLPNIQAEEDETTNAKGTRSIFSYTYLFLGFIALFLYVGVEVMAGDIIQVYGKEINIPLDIAKHFTTYTMIAMLVSYLLGIALIPKYISQEKSLRIAAILGIIFSLGAIFTSGYTSITFIVLLGFANAPVWPALWPLAIDGLGKHIKTGSALLIVGIAGGAILPKLWAIIGEHVGLQKAFWIMVPCYLFILYYAVAGNKIGKRVK</sequence>
<feature type="domain" description="Major facilitator superfamily (MFS) profile" evidence="9">
    <location>
        <begin position="24"/>
        <end position="427"/>
    </location>
</feature>
<evidence type="ECO:0000256" key="1">
    <source>
        <dbReference type="ARBA" id="ARBA00003321"/>
    </source>
</evidence>
<dbReference type="GO" id="GO:0005354">
    <property type="term" value="F:galactose transmembrane transporter activity"/>
    <property type="evidence" value="ECO:0007669"/>
    <property type="project" value="InterPro"/>
</dbReference>
<dbReference type="GO" id="GO:0055056">
    <property type="term" value="F:D-glucose transmembrane transporter activity"/>
    <property type="evidence" value="ECO:0007669"/>
    <property type="project" value="InterPro"/>
</dbReference>
<dbReference type="PANTHER" id="PTHR43702">
    <property type="entry name" value="L-FUCOSE-PROTON SYMPORTER"/>
    <property type="match status" value="1"/>
</dbReference>
<dbReference type="InterPro" id="IPR011701">
    <property type="entry name" value="MFS"/>
</dbReference>
<dbReference type="OrthoDB" id="9795150at2"/>
<dbReference type="InterPro" id="IPR050375">
    <property type="entry name" value="MFS_TsgA-like"/>
</dbReference>
<protein>
    <submittedName>
        <fullName evidence="10">Glucose/galactose transporter</fullName>
    </submittedName>
</protein>
<evidence type="ECO:0000313" key="11">
    <source>
        <dbReference type="Proteomes" id="UP000199031"/>
    </source>
</evidence>
<dbReference type="CDD" id="cd17394">
    <property type="entry name" value="MFS_FucP_like"/>
    <property type="match status" value="1"/>
</dbReference>
<dbReference type="InterPro" id="IPR036259">
    <property type="entry name" value="MFS_trans_sf"/>
</dbReference>
<keyword evidence="7 8" id="KW-0472">Membrane</keyword>
<dbReference type="GO" id="GO:0005886">
    <property type="term" value="C:plasma membrane"/>
    <property type="evidence" value="ECO:0007669"/>
    <property type="project" value="UniProtKB-SubCell"/>
</dbReference>
<dbReference type="NCBIfam" id="TIGR01272">
    <property type="entry name" value="gluP"/>
    <property type="match status" value="1"/>
</dbReference>
<dbReference type="Proteomes" id="UP000199031">
    <property type="component" value="Unassembled WGS sequence"/>
</dbReference>
<dbReference type="EMBL" id="FOXQ01000004">
    <property type="protein sequence ID" value="SFQ02020.1"/>
    <property type="molecule type" value="Genomic_DNA"/>
</dbReference>
<evidence type="ECO:0000256" key="5">
    <source>
        <dbReference type="ARBA" id="ARBA00022692"/>
    </source>
</evidence>
<feature type="transmembrane region" description="Helical" evidence="8">
    <location>
        <begin position="25"/>
        <end position="49"/>
    </location>
</feature>
<organism evidence="10 11">
    <name type="scientific">Parafilimonas terrae</name>
    <dbReference type="NCBI Taxonomy" id="1465490"/>
    <lineage>
        <taxon>Bacteria</taxon>
        <taxon>Pseudomonadati</taxon>
        <taxon>Bacteroidota</taxon>
        <taxon>Chitinophagia</taxon>
        <taxon>Chitinophagales</taxon>
        <taxon>Chitinophagaceae</taxon>
        <taxon>Parafilimonas</taxon>
    </lineage>
</organism>
<feature type="transmembrane region" description="Helical" evidence="8">
    <location>
        <begin position="152"/>
        <end position="175"/>
    </location>
</feature>
<comment type="function">
    <text evidence="1">Intake of glucose and galactose.</text>
</comment>
<keyword evidence="6 8" id="KW-1133">Transmembrane helix</keyword>
<comment type="subcellular location">
    <subcellularLocation>
        <location evidence="2">Cell inner membrane</location>
        <topology evidence="2">Multi-pass membrane protein</topology>
    </subcellularLocation>
</comment>
<feature type="transmembrane region" description="Helical" evidence="8">
    <location>
        <begin position="90"/>
        <end position="108"/>
    </location>
</feature>
<feature type="transmembrane region" description="Helical" evidence="8">
    <location>
        <begin position="290"/>
        <end position="309"/>
    </location>
</feature>
<evidence type="ECO:0000256" key="2">
    <source>
        <dbReference type="ARBA" id="ARBA00004429"/>
    </source>
</evidence>
<dbReference type="STRING" id="1465490.SAMN05444277_104187"/>
<feature type="transmembrane region" description="Helical" evidence="8">
    <location>
        <begin position="205"/>
        <end position="225"/>
    </location>
</feature>
<feature type="transmembrane region" description="Helical" evidence="8">
    <location>
        <begin position="401"/>
        <end position="420"/>
    </location>
</feature>
<proteinExistence type="inferred from homology"/>
<feature type="transmembrane region" description="Helical" evidence="8">
    <location>
        <begin position="114"/>
        <end position="131"/>
    </location>
</feature>
<accession>A0A1I5V3H2</accession>
<reference evidence="10 11" key="1">
    <citation type="submission" date="2016-10" db="EMBL/GenBank/DDBJ databases">
        <authorList>
            <person name="de Groot N.N."/>
        </authorList>
    </citation>
    <scope>NUCLEOTIDE SEQUENCE [LARGE SCALE GENOMIC DNA]</scope>
    <source>
        <strain evidence="10 11">DSM 28286</strain>
    </source>
</reference>
<dbReference type="Pfam" id="PF07690">
    <property type="entry name" value="MFS_1"/>
    <property type="match status" value="1"/>
</dbReference>
<dbReference type="AlphaFoldDB" id="A0A1I5V3H2"/>
<dbReference type="Gene3D" id="1.20.1250.20">
    <property type="entry name" value="MFS general substrate transporter like domains"/>
    <property type="match status" value="2"/>
</dbReference>
<evidence type="ECO:0000259" key="9">
    <source>
        <dbReference type="PROSITE" id="PS50850"/>
    </source>
</evidence>
<evidence type="ECO:0000256" key="8">
    <source>
        <dbReference type="SAM" id="Phobius"/>
    </source>
</evidence>
<dbReference type="PROSITE" id="PS50850">
    <property type="entry name" value="MFS"/>
    <property type="match status" value="1"/>
</dbReference>
<dbReference type="InterPro" id="IPR005964">
    <property type="entry name" value="Glc/Gal_transptr_bac"/>
</dbReference>
<dbReference type="RefSeq" id="WP_090657452.1">
    <property type="nucleotide sequence ID" value="NZ_FOXQ01000004.1"/>
</dbReference>
<name>A0A1I5V3H2_9BACT</name>
<feature type="transmembrane region" description="Helical" evidence="8">
    <location>
        <begin position="345"/>
        <end position="364"/>
    </location>
</feature>
<keyword evidence="4" id="KW-1003">Cell membrane</keyword>
<feature type="transmembrane region" description="Helical" evidence="8">
    <location>
        <begin position="321"/>
        <end position="339"/>
    </location>
</feature>
<gene>
    <name evidence="10" type="ORF">SAMN05444277_104187</name>
</gene>
<keyword evidence="5 8" id="KW-0812">Transmembrane</keyword>
<dbReference type="InterPro" id="IPR020846">
    <property type="entry name" value="MFS_dom"/>
</dbReference>
<feature type="transmembrane region" description="Helical" evidence="8">
    <location>
        <begin position="246"/>
        <end position="270"/>
    </location>
</feature>
<evidence type="ECO:0000313" key="10">
    <source>
        <dbReference type="EMBL" id="SFQ02020.1"/>
    </source>
</evidence>
<dbReference type="PANTHER" id="PTHR43702:SF12">
    <property type="entry name" value="N-ACETYL GLUCOSAMINE TRANSPORTER NAGP"/>
    <property type="match status" value="1"/>
</dbReference>